<dbReference type="RefSeq" id="WP_107827228.1">
    <property type="nucleotide sequence ID" value="NZ_CP160205.1"/>
</dbReference>
<dbReference type="Proteomes" id="UP000244168">
    <property type="component" value="Unassembled WGS sequence"/>
</dbReference>
<dbReference type="AlphaFoldDB" id="A0A2T5JC11"/>
<sequence>MTDKPLVSIALCTYNGAQYLAQQLETLVGQTYPNIEIIAVDDVSKDDTVNILEQFAARHTNFSIHRNTENLGYIKNFEKAISLCKGQYIALADQDDIWELNKIELLLQNIGNAALIYHDSEFIDEQGLSIGRKVSDVRNFYAGTNANIFLLENCVSGHALMFNRELLKYFTGFNREVIHDWWLTYMACNNGGVTFINDVLVKYRQHTQANTNILRQDRGEAKKKDSLLRIEKLHAIAAAFAGYPYNTDQAFKQRYFKLMDMRMHSYFSFRLFWFIFNRRDSLLYIQKKSALSKFNFSLKYAWGYLLKKLFN</sequence>
<dbReference type="OrthoDB" id="9802649at2"/>
<proteinExistence type="predicted"/>
<dbReference type="InterPro" id="IPR029044">
    <property type="entry name" value="Nucleotide-diphossugar_trans"/>
</dbReference>
<gene>
    <name evidence="2" type="ORF">C8P68_102106</name>
</gene>
<protein>
    <submittedName>
        <fullName evidence="2">Glycosyltransferase involved in cell wall biosynthesis</fullName>
    </submittedName>
</protein>
<reference evidence="2 3" key="1">
    <citation type="submission" date="2018-04" db="EMBL/GenBank/DDBJ databases">
        <title>Genomic Encyclopedia of Archaeal and Bacterial Type Strains, Phase II (KMG-II): from individual species to whole genera.</title>
        <authorList>
            <person name="Goeker M."/>
        </authorList>
    </citation>
    <scope>NUCLEOTIDE SEQUENCE [LARGE SCALE GENOMIC DNA]</scope>
    <source>
        <strain evidence="2 3">DSM 26809</strain>
    </source>
</reference>
<dbReference type="InterPro" id="IPR001173">
    <property type="entry name" value="Glyco_trans_2-like"/>
</dbReference>
<dbReference type="PANTHER" id="PTHR43685:SF11">
    <property type="entry name" value="GLYCOSYLTRANSFERASE TAGX-RELATED"/>
    <property type="match status" value="1"/>
</dbReference>
<dbReference type="Gene3D" id="3.90.550.10">
    <property type="entry name" value="Spore Coat Polysaccharide Biosynthesis Protein SpsA, Chain A"/>
    <property type="match status" value="1"/>
</dbReference>
<dbReference type="Pfam" id="PF00535">
    <property type="entry name" value="Glycos_transf_2"/>
    <property type="match status" value="1"/>
</dbReference>
<dbReference type="SUPFAM" id="SSF53448">
    <property type="entry name" value="Nucleotide-diphospho-sugar transferases"/>
    <property type="match status" value="1"/>
</dbReference>
<dbReference type="InterPro" id="IPR050834">
    <property type="entry name" value="Glycosyltransf_2"/>
</dbReference>
<evidence type="ECO:0000313" key="3">
    <source>
        <dbReference type="Proteomes" id="UP000244168"/>
    </source>
</evidence>
<dbReference type="CDD" id="cd04196">
    <property type="entry name" value="GT_2_like_d"/>
    <property type="match status" value="1"/>
</dbReference>
<keyword evidence="2" id="KW-0808">Transferase</keyword>
<dbReference type="GO" id="GO:0016740">
    <property type="term" value="F:transferase activity"/>
    <property type="evidence" value="ECO:0007669"/>
    <property type="project" value="UniProtKB-KW"/>
</dbReference>
<accession>A0A2T5JC11</accession>
<feature type="domain" description="Glycosyltransferase 2-like" evidence="1">
    <location>
        <begin position="8"/>
        <end position="168"/>
    </location>
</feature>
<dbReference type="PANTHER" id="PTHR43685">
    <property type="entry name" value="GLYCOSYLTRANSFERASE"/>
    <property type="match status" value="1"/>
</dbReference>
<evidence type="ECO:0000259" key="1">
    <source>
        <dbReference type="Pfam" id="PF00535"/>
    </source>
</evidence>
<comment type="caution">
    <text evidence="2">The sequence shown here is derived from an EMBL/GenBank/DDBJ whole genome shotgun (WGS) entry which is preliminary data.</text>
</comment>
<keyword evidence="3" id="KW-1185">Reference proteome</keyword>
<evidence type="ECO:0000313" key="2">
    <source>
        <dbReference type="EMBL" id="PTQ99290.1"/>
    </source>
</evidence>
<dbReference type="EMBL" id="QAOQ01000002">
    <property type="protein sequence ID" value="PTQ99290.1"/>
    <property type="molecule type" value="Genomic_DNA"/>
</dbReference>
<organism evidence="2 3">
    <name type="scientific">Mucilaginibacter yixingensis</name>
    <dbReference type="NCBI Taxonomy" id="1295612"/>
    <lineage>
        <taxon>Bacteria</taxon>
        <taxon>Pseudomonadati</taxon>
        <taxon>Bacteroidota</taxon>
        <taxon>Sphingobacteriia</taxon>
        <taxon>Sphingobacteriales</taxon>
        <taxon>Sphingobacteriaceae</taxon>
        <taxon>Mucilaginibacter</taxon>
    </lineage>
</organism>
<name>A0A2T5JC11_9SPHI</name>